<dbReference type="Proteomes" id="UP001231941">
    <property type="component" value="Unassembled WGS sequence"/>
</dbReference>
<evidence type="ECO:0000313" key="2">
    <source>
        <dbReference type="EMBL" id="MDP5274841.1"/>
    </source>
</evidence>
<comment type="caution">
    <text evidence="2">The sequence shown here is derived from an EMBL/GenBank/DDBJ whole genome shotgun (WGS) entry which is preliminary data.</text>
</comment>
<feature type="transmembrane region" description="Helical" evidence="1">
    <location>
        <begin position="126"/>
        <end position="145"/>
    </location>
</feature>
<evidence type="ECO:0008006" key="4">
    <source>
        <dbReference type="Google" id="ProtNLM"/>
    </source>
</evidence>
<keyword evidence="3" id="KW-1185">Reference proteome</keyword>
<reference evidence="2 3" key="1">
    <citation type="submission" date="2023-08" db="EMBL/GenBank/DDBJ databases">
        <authorList>
            <person name="Park J.-S."/>
        </authorList>
    </citation>
    <scope>NUCLEOTIDE SEQUENCE [LARGE SCALE GENOMIC DNA]</scope>
    <source>
        <strain evidence="2 3">2205SS18-9</strain>
    </source>
</reference>
<feature type="transmembrane region" description="Helical" evidence="1">
    <location>
        <begin position="198"/>
        <end position="219"/>
    </location>
</feature>
<evidence type="ECO:0000313" key="3">
    <source>
        <dbReference type="Proteomes" id="UP001231941"/>
    </source>
</evidence>
<sequence length="269" mass="30459">MKSFILDYIVANVNLFKSAYQVSKFGVKNRFMVGIVELIPQLLFYAAQFVVVFAMFSVIDGNIVDKMELVTFFVIMIAIDSIGDALLFKGIQEYIKNIRRGQTLYYILTPGLTLFKVLFYRWDFPMLILGIIFFVAANMIGGFYYHVSPIYISITLIVGIMAHIVLTGAFHIIQAYYDPRMPIHLGSPASRLYTKPMHLFLTGGIAFSVMSTLYPAYFITSLPSIVTTNFSGVIEWSLLYVYVVGVICIGLWMAGLNFIIKKTCKERQG</sequence>
<feature type="transmembrane region" description="Helical" evidence="1">
    <location>
        <begin position="239"/>
        <end position="260"/>
    </location>
</feature>
<keyword evidence="1" id="KW-0812">Transmembrane</keyword>
<name>A0ABT9IZN9_9BACL</name>
<dbReference type="EMBL" id="JAVAMP010000004">
    <property type="protein sequence ID" value="MDP5274841.1"/>
    <property type="molecule type" value="Genomic_DNA"/>
</dbReference>
<feature type="transmembrane region" description="Helical" evidence="1">
    <location>
        <begin position="151"/>
        <end position="177"/>
    </location>
</feature>
<dbReference type="RefSeq" id="WP_305992143.1">
    <property type="nucleotide sequence ID" value="NZ_JAVAMP010000004.1"/>
</dbReference>
<organism evidence="2 3">
    <name type="scientific">Chengkuizengella axinellae</name>
    <dbReference type="NCBI Taxonomy" id="3064388"/>
    <lineage>
        <taxon>Bacteria</taxon>
        <taxon>Bacillati</taxon>
        <taxon>Bacillota</taxon>
        <taxon>Bacilli</taxon>
        <taxon>Bacillales</taxon>
        <taxon>Paenibacillaceae</taxon>
        <taxon>Chengkuizengella</taxon>
    </lineage>
</organism>
<gene>
    <name evidence="2" type="ORF">Q5Y73_12045</name>
</gene>
<keyword evidence="1" id="KW-0472">Membrane</keyword>
<feature type="transmembrane region" description="Helical" evidence="1">
    <location>
        <begin position="70"/>
        <end position="91"/>
    </location>
</feature>
<accession>A0ABT9IZN9</accession>
<evidence type="ECO:0000256" key="1">
    <source>
        <dbReference type="SAM" id="Phobius"/>
    </source>
</evidence>
<keyword evidence="1" id="KW-1133">Transmembrane helix</keyword>
<protein>
    <recommendedName>
        <fullName evidence="4">ABC transporter permease</fullName>
    </recommendedName>
</protein>
<feature type="transmembrane region" description="Helical" evidence="1">
    <location>
        <begin position="38"/>
        <end position="58"/>
    </location>
</feature>
<proteinExistence type="predicted"/>